<organism evidence="3 4">
    <name type="scientific">Tritrichomonas foetus</name>
    <dbReference type="NCBI Taxonomy" id="1144522"/>
    <lineage>
        <taxon>Eukaryota</taxon>
        <taxon>Metamonada</taxon>
        <taxon>Parabasalia</taxon>
        <taxon>Tritrichomonadida</taxon>
        <taxon>Tritrichomonadidae</taxon>
        <taxon>Tritrichomonas</taxon>
    </lineage>
</organism>
<proteinExistence type="predicted"/>
<comment type="caution">
    <text evidence="3">The sequence shown here is derived from an EMBL/GenBank/DDBJ whole genome shotgun (WGS) entry which is preliminary data.</text>
</comment>
<dbReference type="EMBL" id="MLAK01001085">
    <property type="protein sequence ID" value="OHS97930.1"/>
    <property type="molecule type" value="Genomic_DNA"/>
</dbReference>
<feature type="compositionally biased region" description="Basic residues" evidence="2">
    <location>
        <begin position="634"/>
        <end position="648"/>
    </location>
</feature>
<dbReference type="VEuPathDB" id="TrichDB:TRFO_35770"/>
<dbReference type="AlphaFoldDB" id="A0A1J4JFK8"/>
<reference evidence="3" key="1">
    <citation type="submission" date="2016-10" db="EMBL/GenBank/DDBJ databases">
        <authorList>
            <person name="Benchimol M."/>
            <person name="Almeida L.G."/>
            <person name="Vasconcelos A.T."/>
            <person name="Perreira-Neves A."/>
            <person name="Rosa I.A."/>
            <person name="Tasca T."/>
            <person name="Bogo M.R."/>
            <person name="de Souza W."/>
        </authorList>
    </citation>
    <scope>NUCLEOTIDE SEQUENCE [LARGE SCALE GENOMIC DNA]</scope>
    <source>
        <strain evidence="3">K</strain>
    </source>
</reference>
<dbReference type="GeneID" id="94845151"/>
<evidence type="ECO:0000313" key="4">
    <source>
        <dbReference type="Proteomes" id="UP000179807"/>
    </source>
</evidence>
<keyword evidence="4" id="KW-1185">Reference proteome</keyword>
<name>A0A1J4JFK8_9EUKA</name>
<dbReference type="RefSeq" id="XP_068351067.1">
    <property type="nucleotide sequence ID" value="XM_068510447.1"/>
</dbReference>
<feature type="coiled-coil region" evidence="1">
    <location>
        <begin position="300"/>
        <end position="367"/>
    </location>
</feature>
<keyword evidence="1" id="KW-0175">Coiled coil</keyword>
<accession>A0A1J4JFK8</accession>
<dbReference type="OrthoDB" id="10609842at2759"/>
<evidence type="ECO:0000256" key="1">
    <source>
        <dbReference type="SAM" id="Coils"/>
    </source>
</evidence>
<evidence type="ECO:0000313" key="3">
    <source>
        <dbReference type="EMBL" id="OHS97930.1"/>
    </source>
</evidence>
<feature type="region of interest" description="Disordered" evidence="2">
    <location>
        <begin position="505"/>
        <end position="524"/>
    </location>
</feature>
<protein>
    <submittedName>
        <fullName evidence="3">Uncharacterized protein</fullName>
    </submittedName>
</protein>
<sequence>MEELDDDIIQMGVDAQQQALALVHKAISATTTHEKDKLIDEMRHIWRLQESCAQQLNHCNASMKDTLAHLQAKESNSNNLYHTLITNTSFLSHYERNPPSHDVKESMYETIRAIEEDIQKVGPLSSPNLLNQVSSLKNDFGLLKMRDLTFKRLEELAYTLKKRSFVVDDSEDLSLTVAEEYGNLNGLIQKHEELLKENMQLRSEEIAFFNDKIVKRRNLSTISSATLSNIAIELQNMLKAQERMGIEFPVQPELESAQACFDDACYTNSDIRFNKSEFSTTINPESVNALINATEPKDQLESLVEIVKQQEATISNLIAELEPLRQKQYTEIVEMSSQREERMWQLQDKFQTQIKELQNNINNTIDTCFDIHKNILMNTNQHCFYGQNYGDWMHKYKALIADDTFLQHLEANNVQITNSLAQSSYSFGLNQMFKLIEDNQYFTEYFRAHLVKPPPPIVEPHSPIVKIAPPPLSLEQESPSPMLKLHRTMKKRSVSLAPRKKKIIPIDKDTSSETTEKSEEEKKLPLNPIENASKEQILDYLALAYDIQSSISDNPTTFHHNVSGKLHFSLSTLRSQFYEETRFFEADMRSTISMLQVAEDFILRKPKAEAEVLADTEPRTEIEVQTEEETNAKGKGKGKPPPKRRGKK</sequence>
<evidence type="ECO:0000256" key="2">
    <source>
        <dbReference type="SAM" id="MobiDB-lite"/>
    </source>
</evidence>
<dbReference type="Proteomes" id="UP000179807">
    <property type="component" value="Unassembled WGS sequence"/>
</dbReference>
<feature type="region of interest" description="Disordered" evidence="2">
    <location>
        <begin position="614"/>
        <end position="648"/>
    </location>
</feature>
<gene>
    <name evidence="3" type="ORF">TRFO_35770</name>
</gene>